<gene>
    <name evidence="2" type="ORF">V5799_004225</name>
</gene>
<evidence type="ECO:0000313" key="2">
    <source>
        <dbReference type="EMBL" id="KAK8758142.1"/>
    </source>
</evidence>
<evidence type="ECO:0000256" key="1">
    <source>
        <dbReference type="SAM" id="MobiDB-lite"/>
    </source>
</evidence>
<feature type="compositionally biased region" description="Low complexity" evidence="1">
    <location>
        <begin position="39"/>
        <end position="68"/>
    </location>
</feature>
<keyword evidence="3" id="KW-1185">Reference proteome</keyword>
<sequence>MEDVKCSSVGVLRGCYDAVVGTGIVKSLDAEQRKRAAARATAASSAPTTALAQRRAAAQAAALGAPSAHHVGPATVDEQQWPRRNSRRVPHLPVHPLEWRRVRYERRRL</sequence>
<evidence type="ECO:0000313" key="3">
    <source>
        <dbReference type="Proteomes" id="UP001321473"/>
    </source>
</evidence>
<dbReference type="EMBL" id="JARKHS020034430">
    <property type="protein sequence ID" value="KAK8758142.1"/>
    <property type="molecule type" value="Genomic_DNA"/>
</dbReference>
<comment type="caution">
    <text evidence="2">The sequence shown here is derived from an EMBL/GenBank/DDBJ whole genome shotgun (WGS) entry which is preliminary data.</text>
</comment>
<name>A0AAQ4D6Q2_AMBAM</name>
<proteinExistence type="predicted"/>
<organism evidence="2 3">
    <name type="scientific">Amblyomma americanum</name>
    <name type="common">Lone star tick</name>
    <dbReference type="NCBI Taxonomy" id="6943"/>
    <lineage>
        <taxon>Eukaryota</taxon>
        <taxon>Metazoa</taxon>
        <taxon>Ecdysozoa</taxon>
        <taxon>Arthropoda</taxon>
        <taxon>Chelicerata</taxon>
        <taxon>Arachnida</taxon>
        <taxon>Acari</taxon>
        <taxon>Parasitiformes</taxon>
        <taxon>Ixodida</taxon>
        <taxon>Ixodoidea</taxon>
        <taxon>Ixodidae</taxon>
        <taxon>Amblyomminae</taxon>
        <taxon>Amblyomma</taxon>
    </lineage>
</organism>
<accession>A0AAQ4D6Q2</accession>
<protein>
    <submittedName>
        <fullName evidence="2">Uncharacterized protein</fullName>
    </submittedName>
</protein>
<reference evidence="2 3" key="1">
    <citation type="journal article" date="2023" name="Arcadia Sci">
        <title>De novo assembly of a long-read Amblyomma americanum tick genome.</title>
        <authorList>
            <person name="Chou S."/>
            <person name="Poskanzer K.E."/>
            <person name="Rollins M."/>
            <person name="Thuy-Boun P.S."/>
        </authorList>
    </citation>
    <scope>NUCLEOTIDE SEQUENCE [LARGE SCALE GENOMIC DNA]</scope>
    <source>
        <strain evidence="2">F_SG_1</strain>
        <tissue evidence="2">Salivary glands</tissue>
    </source>
</reference>
<dbReference type="AlphaFoldDB" id="A0AAQ4D6Q2"/>
<dbReference type="Proteomes" id="UP001321473">
    <property type="component" value="Unassembled WGS sequence"/>
</dbReference>
<feature type="region of interest" description="Disordered" evidence="1">
    <location>
        <begin position="39"/>
        <end position="88"/>
    </location>
</feature>